<dbReference type="Proteomes" id="UP000297225">
    <property type="component" value="Unassembled WGS sequence"/>
</dbReference>
<feature type="region of interest" description="Disordered" evidence="1">
    <location>
        <begin position="46"/>
        <end position="72"/>
    </location>
</feature>
<dbReference type="EMBL" id="SPNC01000018">
    <property type="protein sequence ID" value="TFH96502.1"/>
    <property type="molecule type" value="Genomic_DNA"/>
</dbReference>
<name>A0A4Y8WQS0_9PORP</name>
<accession>A0A4Y8WQS0</accession>
<gene>
    <name evidence="2" type="ORF">E4P47_02150</name>
</gene>
<keyword evidence="3" id="KW-1185">Reference proteome</keyword>
<evidence type="ECO:0000313" key="3">
    <source>
        <dbReference type="Proteomes" id="UP000297225"/>
    </source>
</evidence>
<sequence>MSILLLRADNERRDELRSLKTPTAELDRKIALTLTLLEVEEDKMMGTPEHGHMTTQNAAAQSSTATEVASMY</sequence>
<protein>
    <submittedName>
        <fullName evidence="2">Uncharacterized protein</fullName>
    </submittedName>
</protein>
<dbReference type="AlphaFoldDB" id="A0A4Y8WQS0"/>
<evidence type="ECO:0000313" key="2">
    <source>
        <dbReference type="EMBL" id="TFH96502.1"/>
    </source>
</evidence>
<evidence type="ECO:0000256" key="1">
    <source>
        <dbReference type="SAM" id="MobiDB-lite"/>
    </source>
</evidence>
<reference evidence="2 3" key="1">
    <citation type="submission" date="2019-03" db="EMBL/GenBank/DDBJ databases">
        <title>Porphyromonas levii Isolated from the Uterus of Dairy Cows.</title>
        <authorList>
            <person name="Francis A.M."/>
        </authorList>
    </citation>
    <scope>NUCLEOTIDE SEQUENCE [LARGE SCALE GENOMIC DNA]</scope>
    <source>
        <strain evidence="2 3">AF5678</strain>
    </source>
</reference>
<comment type="caution">
    <text evidence="2">The sequence shown here is derived from an EMBL/GenBank/DDBJ whole genome shotgun (WGS) entry which is preliminary data.</text>
</comment>
<feature type="compositionally biased region" description="Low complexity" evidence="1">
    <location>
        <begin position="54"/>
        <end position="66"/>
    </location>
</feature>
<proteinExistence type="predicted"/>
<organism evidence="2 3">
    <name type="scientific">Porphyromonas levii</name>
    <dbReference type="NCBI Taxonomy" id="28114"/>
    <lineage>
        <taxon>Bacteria</taxon>
        <taxon>Pseudomonadati</taxon>
        <taxon>Bacteroidota</taxon>
        <taxon>Bacteroidia</taxon>
        <taxon>Bacteroidales</taxon>
        <taxon>Porphyromonadaceae</taxon>
        <taxon>Porphyromonas</taxon>
    </lineage>
</organism>
<dbReference type="RefSeq" id="WP_134849222.1">
    <property type="nucleotide sequence ID" value="NZ_CP197400.1"/>
</dbReference>